<organism evidence="2 3">
    <name type="scientific">Cryptococcus amylolentus CBS 6039</name>
    <dbReference type="NCBI Taxonomy" id="1295533"/>
    <lineage>
        <taxon>Eukaryota</taxon>
        <taxon>Fungi</taxon>
        <taxon>Dikarya</taxon>
        <taxon>Basidiomycota</taxon>
        <taxon>Agaricomycotina</taxon>
        <taxon>Tremellomycetes</taxon>
        <taxon>Tremellales</taxon>
        <taxon>Cryptococcaceae</taxon>
        <taxon>Cryptococcus</taxon>
    </lineage>
</organism>
<dbReference type="EMBL" id="AWGJ01000005">
    <property type="protein sequence ID" value="ODN79962.1"/>
    <property type="molecule type" value="Genomic_DNA"/>
</dbReference>
<feature type="region of interest" description="Disordered" evidence="1">
    <location>
        <begin position="405"/>
        <end position="584"/>
    </location>
</feature>
<keyword evidence="3" id="KW-1185">Reference proteome</keyword>
<feature type="compositionally biased region" description="Low complexity" evidence="1">
    <location>
        <begin position="906"/>
        <end position="919"/>
    </location>
</feature>
<comment type="caution">
    <text evidence="2">The sequence shown here is derived from an EMBL/GenBank/DDBJ whole genome shotgun (WGS) entry which is preliminary data.</text>
</comment>
<feature type="compositionally biased region" description="Basic and acidic residues" evidence="1">
    <location>
        <begin position="926"/>
        <end position="937"/>
    </location>
</feature>
<evidence type="ECO:0000313" key="3">
    <source>
        <dbReference type="Proteomes" id="UP000094065"/>
    </source>
</evidence>
<feature type="compositionally biased region" description="Low complexity" evidence="1">
    <location>
        <begin position="508"/>
        <end position="532"/>
    </location>
</feature>
<feature type="compositionally biased region" description="Acidic residues" evidence="1">
    <location>
        <begin position="294"/>
        <end position="306"/>
    </location>
</feature>
<evidence type="ECO:0000313" key="2">
    <source>
        <dbReference type="EMBL" id="ODN79962.1"/>
    </source>
</evidence>
<feature type="compositionally biased region" description="Basic and acidic residues" evidence="1">
    <location>
        <begin position="764"/>
        <end position="774"/>
    </location>
</feature>
<dbReference type="GeneID" id="30155145"/>
<feature type="region of interest" description="Disordered" evidence="1">
    <location>
        <begin position="1253"/>
        <end position="1377"/>
    </location>
</feature>
<feature type="compositionally biased region" description="Polar residues" evidence="1">
    <location>
        <begin position="1398"/>
        <end position="1409"/>
    </location>
</feature>
<feature type="compositionally biased region" description="Low complexity" evidence="1">
    <location>
        <begin position="947"/>
        <end position="965"/>
    </location>
</feature>
<feature type="compositionally biased region" description="Low complexity" evidence="1">
    <location>
        <begin position="1356"/>
        <end position="1371"/>
    </location>
</feature>
<feature type="region of interest" description="Disordered" evidence="1">
    <location>
        <begin position="716"/>
        <end position="1225"/>
    </location>
</feature>
<gene>
    <name evidence="2" type="ORF">L202_03836</name>
</gene>
<feature type="compositionally biased region" description="Polar residues" evidence="1">
    <location>
        <begin position="793"/>
        <end position="804"/>
    </location>
</feature>
<proteinExistence type="predicted"/>
<feature type="compositionally biased region" description="Polar residues" evidence="1">
    <location>
        <begin position="616"/>
        <end position="626"/>
    </location>
</feature>
<dbReference type="Proteomes" id="UP000094065">
    <property type="component" value="Unassembled WGS sequence"/>
</dbReference>
<sequence length="1498" mass="158813">MPSPSPPTILHSIPLPPLTEFLQTLSSPASLARLLSILSQHRTPDSWDRFDERLLGSGEILGNFEGDVDEKTMQDMCGPPEVVQGNGREQAGIEGLAEPPTRVLQEVKVDLRTLAPSAIFALESWRRESLGIEALVLESREYGPSAKIGESSQGQHAGERDGSGEDVYGTALAVLQERDFRVEVGEQAMGEQLSPDTSVAMDLVNDDEEQDMDMDIDDEEETGRPFAVQISPTSPSPAVQAPLVEPPILPTPVNRPSQSQLQPPPESSQMVEQALPGLGLGIVPYASSAASAHEDDEDEGLDNGEPLEERAVDTLTQLASPASGENSPQSPIQPPPQPLPEPALSPVPSLTAPLSAPAEPPRLPEEGVPLTDEEAEAEMLDMVDYEPAGDVAVTVEVQEKLVRETEVEIQPSVGEPLGEAQPSTTDNVPRETTSLPEDQPASAGPPEEPEIAPVDLEVSATPEVISNDAALSVSAEVEESVNERTDIEEAAVEPPVDTAQEAASPEVQQPQLALPAPQARPPSYLSPPGSSGKIVWSGVFPPQPAEPEATVKSSKRRESTEGTLDVESPVTEAHTGPTSTAEEITSEVTTVNKTVVETIVHREVVVKEPLRIETASEASLLSQRQQTPERDPVLASQAIPTIPASSQVYASPVRGEGQVPAPSPPKEATAEEASAGEDAGDDIDVGEQSQLTADIKAQEQPSVEIQVGYPGLEASSAAAALQPDNDTVRTEEDITNGITKGSTAFPESDHGVARDAAAEAIEGPARDDGSRDDGAELGQSAQASETDLAGEPSQPTASASQSTVRGEASNPTTSPSAPRRRSRKSDNIAPFLLTRRVQAAMDEEEHDMNDIPLVGENALEEAERDVRGDLDEEEMEGAPERPRDTSQNDSDVLAQGSDLPAASIVSSTATRQSSTASSAPPTPSPKQKDPPPRHLDAHVAAPLSPTPQASRSASPNNPSSPPLQRKSLVVNTYKTFGKRKSSDSLLGKKVGKSATAGASKIQPKANAKPPTAKKSVEKERGEAPAEPVVKRKRGRPSTAKSAQSTNAVPTKETSAALSTRPLKKARGSSSKAVPRRQFKKFEIVVPSFCRGSAKRRKDGEHVSQPHDGAAPEVGSSLAGSSHLEQVSQPESRPPQSDSRLAQPSSSHQPSPTTAAQAPRPQKKRPRVSRGDVVVDVPTVKRARRSLKGKERAAPVVEDSRAELVDDPRTPTRNHPSLQAAQLPASKRSFSVIEEAMERLNNPLRDLESVSLQNGHFSPVPARAAGGSKQGEPVPTEHGRDKETVDFPDTLWSENGSPNGHENIALEEQPPLPSSPILASQSSTPVPPVTAPVPARKELISAPFRSRANPVSRPRPRQQNPLRPSAPASHAPAPVPEPVLVPVPVVVPVPELVALPSQPVRTTCASTQSAPRGGPDVRAPDVDVISGDVEDGSAEPAADTGTVTSTNQEGKIPRRRRAMFEGVVLSVRSRTRKSLNKKRESSLGVKKGAWSKKVPRKSV</sequence>
<feature type="region of interest" description="Disordered" evidence="1">
    <location>
        <begin position="227"/>
        <end position="376"/>
    </location>
</feature>
<feature type="compositionally biased region" description="Low complexity" evidence="1">
    <location>
        <begin position="1141"/>
        <end position="1155"/>
    </location>
</feature>
<feature type="compositionally biased region" description="Acidic residues" evidence="1">
    <location>
        <begin position="674"/>
        <end position="685"/>
    </location>
</feature>
<feature type="compositionally biased region" description="Basic and acidic residues" evidence="1">
    <location>
        <begin position="1014"/>
        <end position="1023"/>
    </location>
</feature>
<name>A0A1E3HUF3_9TREE</name>
<reference evidence="2 3" key="1">
    <citation type="submission" date="2016-06" db="EMBL/GenBank/DDBJ databases">
        <title>Evolution of pathogenesis and genome organization in the Tremellales.</title>
        <authorList>
            <person name="Cuomo C."/>
            <person name="Litvintseva A."/>
            <person name="Heitman J."/>
            <person name="Chen Y."/>
            <person name="Sun S."/>
            <person name="Springer D."/>
            <person name="Dromer F."/>
            <person name="Young S."/>
            <person name="Zeng Q."/>
            <person name="Chapman S."/>
            <person name="Gujja S."/>
            <person name="Saif S."/>
            <person name="Birren B."/>
        </authorList>
    </citation>
    <scope>NUCLEOTIDE SEQUENCE [LARGE SCALE GENOMIC DNA]</scope>
    <source>
        <strain evidence="2 3">CBS 6039</strain>
    </source>
</reference>
<feature type="compositionally biased region" description="Basic residues" evidence="1">
    <location>
        <begin position="1488"/>
        <end position="1498"/>
    </location>
</feature>
<protein>
    <submittedName>
        <fullName evidence="2">Uncharacterized protein</fullName>
    </submittedName>
</protein>
<feature type="region of interest" description="Disordered" evidence="1">
    <location>
        <begin position="145"/>
        <end position="165"/>
    </location>
</feature>
<dbReference type="OrthoDB" id="2594942at2759"/>
<feature type="compositionally biased region" description="Pro residues" evidence="1">
    <location>
        <begin position="331"/>
        <end position="345"/>
    </location>
</feature>
<feature type="compositionally biased region" description="Polar residues" evidence="1">
    <location>
        <begin position="314"/>
        <end position="326"/>
    </location>
</feature>
<feature type="region of interest" description="Disordered" evidence="1">
    <location>
        <begin position="1396"/>
        <end position="1451"/>
    </location>
</feature>
<accession>A0A1E3HUF3</accession>
<feature type="compositionally biased region" description="Low complexity" evidence="1">
    <location>
        <begin position="808"/>
        <end position="817"/>
    </location>
</feature>
<feature type="compositionally biased region" description="Basic and acidic residues" evidence="1">
    <location>
        <begin position="1187"/>
        <end position="1209"/>
    </location>
</feature>
<feature type="compositionally biased region" description="Low complexity" evidence="1">
    <location>
        <begin position="1003"/>
        <end position="1013"/>
    </location>
</feature>
<feature type="compositionally biased region" description="Polar residues" evidence="1">
    <location>
        <begin position="1117"/>
        <end position="1139"/>
    </location>
</feature>
<feature type="compositionally biased region" description="Polar residues" evidence="1">
    <location>
        <begin position="1038"/>
        <end position="1057"/>
    </location>
</feature>
<feature type="compositionally biased region" description="Polar residues" evidence="1">
    <location>
        <begin position="1210"/>
        <end position="1219"/>
    </location>
</feature>
<feature type="compositionally biased region" description="Basic and acidic residues" evidence="1">
    <location>
        <begin position="1274"/>
        <end position="1284"/>
    </location>
</feature>
<feature type="compositionally biased region" description="Polar residues" evidence="1">
    <location>
        <begin position="421"/>
        <end position="436"/>
    </location>
</feature>
<feature type="compositionally biased region" description="Basic and acidic residues" evidence="1">
    <location>
        <begin position="747"/>
        <end position="757"/>
    </location>
</feature>
<dbReference type="RefSeq" id="XP_018994809.1">
    <property type="nucleotide sequence ID" value="XM_019137783.1"/>
</dbReference>
<evidence type="ECO:0000256" key="1">
    <source>
        <dbReference type="SAM" id="MobiDB-lite"/>
    </source>
</evidence>
<feature type="region of interest" description="Disordered" evidence="1">
    <location>
        <begin position="611"/>
        <end position="702"/>
    </location>
</feature>
<feature type="region of interest" description="Disordered" evidence="1">
    <location>
        <begin position="1468"/>
        <end position="1498"/>
    </location>
</feature>